<accession>A0AAE1H836</accession>
<name>A0AAE1H836_9NEOP</name>
<evidence type="ECO:0000313" key="2">
    <source>
        <dbReference type="EMBL" id="KAK3916577.1"/>
    </source>
</evidence>
<proteinExistence type="predicted"/>
<gene>
    <name evidence="2" type="ORF">KUF71_025692</name>
</gene>
<feature type="transmembrane region" description="Helical" evidence="1">
    <location>
        <begin position="39"/>
        <end position="64"/>
    </location>
</feature>
<keyword evidence="1" id="KW-0472">Membrane</keyword>
<organism evidence="2 3">
    <name type="scientific">Frankliniella fusca</name>
    <dbReference type="NCBI Taxonomy" id="407009"/>
    <lineage>
        <taxon>Eukaryota</taxon>
        <taxon>Metazoa</taxon>
        <taxon>Ecdysozoa</taxon>
        <taxon>Arthropoda</taxon>
        <taxon>Hexapoda</taxon>
        <taxon>Insecta</taxon>
        <taxon>Pterygota</taxon>
        <taxon>Neoptera</taxon>
        <taxon>Paraneoptera</taxon>
        <taxon>Thysanoptera</taxon>
        <taxon>Terebrantia</taxon>
        <taxon>Thripoidea</taxon>
        <taxon>Thripidae</taxon>
        <taxon>Frankliniella</taxon>
    </lineage>
</organism>
<sequence>MFYVKITSHEITKNLCILLRVCVETEDNPLTLRNYLVSIVSWFHALSTYSLLAYFMLIMLSVFIQPTKESKA</sequence>
<reference evidence="2" key="2">
    <citation type="journal article" date="2023" name="BMC Genomics">
        <title>Pest status, molecular evolution, and epigenetic factors derived from the genome assembly of Frankliniella fusca, a thysanopteran phytovirus vector.</title>
        <authorList>
            <person name="Catto M.A."/>
            <person name="Labadie P.E."/>
            <person name="Jacobson A.L."/>
            <person name="Kennedy G.G."/>
            <person name="Srinivasan R."/>
            <person name="Hunt B.G."/>
        </authorList>
    </citation>
    <scope>NUCLEOTIDE SEQUENCE</scope>
    <source>
        <strain evidence="2">PL_HMW_Pooled</strain>
    </source>
</reference>
<comment type="caution">
    <text evidence="2">The sequence shown here is derived from an EMBL/GenBank/DDBJ whole genome shotgun (WGS) entry which is preliminary data.</text>
</comment>
<dbReference type="EMBL" id="JAHWGI010000543">
    <property type="protein sequence ID" value="KAK3916577.1"/>
    <property type="molecule type" value="Genomic_DNA"/>
</dbReference>
<keyword evidence="3" id="KW-1185">Reference proteome</keyword>
<dbReference type="AlphaFoldDB" id="A0AAE1H836"/>
<evidence type="ECO:0000256" key="1">
    <source>
        <dbReference type="SAM" id="Phobius"/>
    </source>
</evidence>
<dbReference type="Proteomes" id="UP001219518">
    <property type="component" value="Unassembled WGS sequence"/>
</dbReference>
<keyword evidence="1" id="KW-1133">Transmembrane helix</keyword>
<keyword evidence="1" id="KW-0812">Transmembrane</keyword>
<evidence type="ECO:0000313" key="3">
    <source>
        <dbReference type="Proteomes" id="UP001219518"/>
    </source>
</evidence>
<reference evidence="2" key="1">
    <citation type="submission" date="2021-07" db="EMBL/GenBank/DDBJ databases">
        <authorList>
            <person name="Catto M.A."/>
            <person name="Jacobson A."/>
            <person name="Kennedy G."/>
            <person name="Labadie P."/>
            <person name="Hunt B.G."/>
            <person name="Srinivasan R."/>
        </authorList>
    </citation>
    <scope>NUCLEOTIDE SEQUENCE</scope>
    <source>
        <strain evidence="2">PL_HMW_Pooled</strain>
        <tissue evidence="2">Head</tissue>
    </source>
</reference>
<protein>
    <submittedName>
        <fullName evidence="2">Metaxin-1</fullName>
    </submittedName>
</protein>